<sequence length="111" mass="12443">TTYVHPCTFSSSSSSKNQNPSSKSRCNLEISPPICKTHTLAAPKSNLHVSFSPFSRNSAFSPIPFHCCLEKGKNEFEISPEFPAIYCSLLITVRGGKIFIFFWQELKRNTP</sequence>
<evidence type="ECO:0000256" key="1">
    <source>
        <dbReference type="SAM" id="MobiDB-lite"/>
    </source>
</evidence>
<evidence type="ECO:0000313" key="2">
    <source>
        <dbReference type="EMBL" id="KAL3379642.1"/>
    </source>
</evidence>
<dbReference type="EMBL" id="JBJKTR010000001">
    <property type="protein sequence ID" value="KAL3379641.1"/>
    <property type="molecule type" value="Genomic_DNA"/>
</dbReference>
<evidence type="ECO:0000313" key="3">
    <source>
        <dbReference type="Proteomes" id="UP001627284"/>
    </source>
</evidence>
<organism evidence="2 3">
    <name type="scientific">Solanum stoloniferum</name>
    <dbReference type="NCBI Taxonomy" id="62892"/>
    <lineage>
        <taxon>Eukaryota</taxon>
        <taxon>Viridiplantae</taxon>
        <taxon>Streptophyta</taxon>
        <taxon>Embryophyta</taxon>
        <taxon>Tracheophyta</taxon>
        <taxon>Spermatophyta</taxon>
        <taxon>Magnoliopsida</taxon>
        <taxon>eudicotyledons</taxon>
        <taxon>Gunneridae</taxon>
        <taxon>Pentapetalae</taxon>
        <taxon>asterids</taxon>
        <taxon>lamiids</taxon>
        <taxon>Solanales</taxon>
        <taxon>Solanaceae</taxon>
        <taxon>Solanoideae</taxon>
        <taxon>Solaneae</taxon>
        <taxon>Solanum</taxon>
    </lineage>
</organism>
<accession>A0ABD2VEU9</accession>
<comment type="caution">
    <text evidence="2">The sequence shown here is derived from an EMBL/GenBank/DDBJ whole genome shotgun (WGS) entry which is preliminary data.</text>
</comment>
<dbReference type="Proteomes" id="UP001627284">
    <property type="component" value="Unassembled WGS sequence"/>
</dbReference>
<gene>
    <name evidence="2" type="ORF">AABB24_000379</name>
</gene>
<dbReference type="EMBL" id="JBJKTR010000001">
    <property type="protein sequence ID" value="KAL3379642.1"/>
    <property type="molecule type" value="Genomic_DNA"/>
</dbReference>
<feature type="compositionally biased region" description="Low complexity" evidence="1">
    <location>
        <begin position="10"/>
        <end position="24"/>
    </location>
</feature>
<feature type="region of interest" description="Disordered" evidence="1">
    <location>
        <begin position="1"/>
        <end position="25"/>
    </location>
</feature>
<dbReference type="AlphaFoldDB" id="A0ABD2VEU9"/>
<protein>
    <submittedName>
        <fullName evidence="2">Uncharacterized protein</fullName>
    </submittedName>
</protein>
<feature type="non-terminal residue" evidence="2">
    <location>
        <position position="1"/>
    </location>
</feature>
<proteinExistence type="predicted"/>
<reference evidence="2 3" key="1">
    <citation type="submission" date="2024-05" db="EMBL/GenBank/DDBJ databases">
        <title>De novo assembly of an allotetraploid wild potato.</title>
        <authorList>
            <person name="Hosaka A.J."/>
        </authorList>
    </citation>
    <scope>NUCLEOTIDE SEQUENCE [LARGE SCALE GENOMIC DNA]</scope>
    <source>
        <tissue evidence="2">Young leaves</tissue>
    </source>
</reference>
<name>A0ABD2VEU9_9SOLN</name>
<keyword evidence="3" id="KW-1185">Reference proteome</keyword>